<accession>A0ABT6FDX5</accession>
<organism evidence="2 3">
    <name type="scientific">Paludisphaera mucosa</name>
    <dbReference type="NCBI Taxonomy" id="3030827"/>
    <lineage>
        <taxon>Bacteria</taxon>
        <taxon>Pseudomonadati</taxon>
        <taxon>Planctomycetota</taxon>
        <taxon>Planctomycetia</taxon>
        <taxon>Isosphaerales</taxon>
        <taxon>Isosphaeraceae</taxon>
        <taxon>Paludisphaera</taxon>
    </lineage>
</organism>
<dbReference type="Proteomes" id="UP001216907">
    <property type="component" value="Unassembled WGS sequence"/>
</dbReference>
<evidence type="ECO:0000313" key="3">
    <source>
        <dbReference type="Proteomes" id="UP001216907"/>
    </source>
</evidence>
<keyword evidence="3" id="KW-1185">Reference proteome</keyword>
<evidence type="ECO:0000313" key="2">
    <source>
        <dbReference type="EMBL" id="MDG3005760.1"/>
    </source>
</evidence>
<dbReference type="RefSeq" id="WP_277862090.1">
    <property type="nucleotide sequence ID" value="NZ_JARRAG010000002.1"/>
</dbReference>
<keyword evidence="1" id="KW-0472">Membrane</keyword>
<sequence length="186" mass="20669">MNELQRLLARGVVRRADGAWTLHYATSSILSWCVVVAIPLALAPACWMLARRVASRRTAATQLAEPLRNAAAGLAVFGLVIAAVPMPGIVRHEVRITDDRLTQTYGLWYRPGLKEFPFQDMAGLVWTTRRSDRTTGSRWQIHHHDGSVERFNPSDLITGNAEAVVAEPRARGVRVVADFSPEDEEE</sequence>
<dbReference type="EMBL" id="JARRAG010000002">
    <property type="protein sequence ID" value="MDG3005760.1"/>
    <property type="molecule type" value="Genomic_DNA"/>
</dbReference>
<reference evidence="2 3" key="1">
    <citation type="submission" date="2023-03" db="EMBL/GenBank/DDBJ databases">
        <title>Paludisphaera mucosa sp. nov. a novel planctomycete from northern fen.</title>
        <authorList>
            <person name="Ivanova A."/>
        </authorList>
    </citation>
    <scope>NUCLEOTIDE SEQUENCE [LARGE SCALE GENOMIC DNA]</scope>
    <source>
        <strain evidence="2 3">Pla2</strain>
    </source>
</reference>
<gene>
    <name evidence="2" type="ORF">PZE19_18385</name>
</gene>
<feature type="transmembrane region" description="Helical" evidence="1">
    <location>
        <begin position="29"/>
        <end position="50"/>
    </location>
</feature>
<feature type="transmembrane region" description="Helical" evidence="1">
    <location>
        <begin position="71"/>
        <end position="90"/>
    </location>
</feature>
<proteinExistence type="predicted"/>
<keyword evidence="1" id="KW-0812">Transmembrane</keyword>
<protein>
    <submittedName>
        <fullName evidence="2">Uncharacterized protein</fullName>
    </submittedName>
</protein>
<comment type="caution">
    <text evidence="2">The sequence shown here is derived from an EMBL/GenBank/DDBJ whole genome shotgun (WGS) entry which is preliminary data.</text>
</comment>
<name>A0ABT6FDX5_9BACT</name>
<evidence type="ECO:0000256" key="1">
    <source>
        <dbReference type="SAM" id="Phobius"/>
    </source>
</evidence>
<keyword evidence="1" id="KW-1133">Transmembrane helix</keyword>